<dbReference type="EMBL" id="JAIXNE010000006">
    <property type="protein sequence ID" value="MCA6078679.1"/>
    <property type="molecule type" value="Genomic_DNA"/>
</dbReference>
<sequence>MRLLALILLISASITSLAGGDNRFPVSEIPDEMKKNAHAVIRMSEEEYEIIDIDKAVYRVRQAVTIFSEKGQSLAVVYEMYDDLTRINSISAQIYDKNGNEISKLKKSDINDQSFISGFSLYEDNRVKWADMSQKQFPYTVYSEIEVTYNFLFSIRPFIPVQDENISVMQASYALIANDDLYPRFKPVNFPNDPVESRSENGKKVTRWEVRNLAATETEPFGYSITDKSPHVLISPTKFRFEGYEGDMSSWDSFAKWILLLNEDRNTLSEETKRKLQDMTKGMSDYDKVMTIYDYMQNKTRYVSIQLGIGGYQPFESGLVDDVGYGDCKALSFYTKSMLEAVGVPSNYILVSAGDRPAALYSDFPAPRFNHAILAVPMGADTVWLECTSQTNPNGFLGSHTDNRDVLMITENGAEIVRTPKYGPSENVQSRHANIEIRDDGNAVAQVKTRFSGLQYEYGGLSEVLHLGEEDQKKWIYRTSRIPHYELESFRMTNHEGLVPFADVEMKLFLPKFSSVGGKRMFFEPNLMNQWENPLPKTDTRTEPVKIRRGFVESDTVVFDFPSHLRPEYLPEPMVIESEFGKYKSHYAFIQGQLIYVRTFTLYSGEHPAEKYQDLFEFFNEVSRNDKKKVVLLNGT</sequence>
<feature type="chain" id="PRO_5040743549" evidence="1">
    <location>
        <begin position="19"/>
        <end position="636"/>
    </location>
</feature>
<proteinExistence type="predicted"/>
<keyword evidence="4" id="KW-1185">Reference proteome</keyword>
<feature type="domain" description="DUF3857" evidence="2">
    <location>
        <begin position="56"/>
        <end position="216"/>
    </location>
</feature>
<gene>
    <name evidence="3" type="ORF">LDX50_27645</name>
</gene>
<comment type="caution">
    <text evidence="3">The sequence shown here is derived from an EMBL/GenBank/DDBJ whole genome shotgun (WGS) entry which is preliminary data.</text>
</comment>
<protein>
    <submittedName>
        <fullName evidence="3">DUF3857 domain-containing protein</fullName>
    </submittedName>
</protein>
<dbReference type="RefSeq" id="WP_225699532.1">
    <property type="nucleotide sequence ID" value="NZ_JAIXNE010000006.1"/>
</dbReference>
<evidence type="ECO:0000256" key="1">
    <source>
        <dbReference type="SAM" id="SignalP"/>
    </source>
</evidence>
<name>A0A9X1L183_9BACT</name>
<accession>A0A9X1L183</accession>
<dbReference type="Gene3D" id="3.10.620.30">
    <property type="match status" value="1"/>
</dbReference>
<organism evidence="3 4">
    <name type="scientific">Fulvivirga sedimenti</name>
    <dbReference type="NCBI Taxonomy" id="2879465"/>
    <lineage>
        <taxon>Bacteria</taxon>
        <taxon>Pseudomonadati</taxon>
        <taxon>Bacteroidota</taxon>
        <taxon>Cytophagia</taxon>
        <taxon>Cytophagales</taxon>
        <taxon>Fulvivirgaceae</taxon>
        <taxon>Fulvivirga</taxon>
    </lineage>
</organism>
<evidence type="ECO:0000259" key="2">
    <source>
        <dbReference type="Pfam" id="PF12969"/>
    </source>
</evidence>
<dbReference type="AlphaFoldDB" id="A0A9X1L183"/>
<dbReference type="Pfam" id="PF12969">
    <property type="entry name" value="DUF3857"/>
    <property type="match status" value="1"/>
</dbReference>
<reference evidence="3" key="1">
    <citation type="submission" date="2021-09" db="EMBL/GenBank/DDBJ databases">
        <title>Fulvivirga sp. isolated from coastal sediment.</title>
        <authorList>
            <person name="Yu H."/>
        </authorList>
    </citation>
    <scope>NUCLEOTIDE SEQUENCE</scope>
    <source>
        <strain evidence="3">1062</strain>
    </source>
</reference>
<dbReference type="InterPro" id="IPR024618">
    <property type="entry name" value="DUF3857"/>
</dbReference>
<dbReference type="Proteomes" id="UP001139409">
    <property type="component" value="Unassembled WGS sequence"/>
</dbReference>
<dbReference type="InterPro" id="IPR038765">
    <property type="entry name" value="Papain-like_cys_pep_sf"/>
</dbReference>
<dbReference type="SUPFAM" id="SSF54001">
    <property type="entry name" value="Cysteine proteinases"/>
    <property type="match status" value="1"/>
</dbReference>
<evidence type="ECO:0000313" key="3">
    <source>
        <dbReference type="EMBL" id="MCA6078679.1"/>
    </source>
</evidence>
<dbReference type="Gene3D" id="2.60.40.3140">
    <property type="match status" value="1"/>
</dbReference>
<feature type="signal peptide" evidence="1">
    <location>
        <begin position="1"/>
        <end position="18"/>
    </location>
</feature>
<keyword evidence="1" id="KW-0732">Signal</keyword>
<dbReference type="Gene3D" id="2.60.120.1130">
    <property type="match status" value="1"/>
</dbReference>
<evidence type="ECO:0000313" key="4">
    <source>
        <dbReference type="Proteomes" id="UP001139409"/>
    </source>
</evidence>